<dbReference type="RefSeq" id="WP_120258825.1">
    <property type="nucleotide sequence ID" value="NZ_RAPY01000001.1"/>
</dbReference>
<feature type="transmembrane region" description="Helical" evidence="1">
    <location>
        <begin position="205"/>
        <end position="226"/>
    </location>
</feature>
<dbReference type="AlphaFoldDB" id="A0A420BKL0"/>
<evidence type="ECO:0000256" key="1">
    <source>
        <dbReference type="SAM" id="Phobius"/>
    </source>
</evidence>
<dbReference type="EMBL" id="RAPY01000001">
    <property type="protein sequence ID" value="RKE57249.1"/>
    <property type="molecule type" value="Genomic_DNA"/>
</dbReference>
<proteinExistence type="predicted"/>
<name>A0A420BKL0_SPHD1</name>
<organism evidence="2 3">
    <name type="scientific">Sphingobacterium detergens</name>
    <dbReference type="NCBI Taxonomy" id="1145106"/>
    <lineage>
        <taxon>Bacteria</taxon>
        <taxon>Pseudomonadati</taxon>
        <taxon>Bacteroidota</taxon>
        <taxon>Sphingobacteriia</taxon>
        <taxon>Sphingobacteriales</taxon>
        <taxon>Sphingobacteriaceae</taxon>
        <taxon>Sphingobacterium</taxon>
    </lineage>
</organism>
<dbReference type="Proteomes" id="UP000286246">
    <property type="component" value="Unassembled WGS sequence"/>
</dbReference>
<reference evidence="2 3" key="1">
    <citation type="submission" date="2018-09" db="EMBL/GenBank/DDBJ databases">
        <title>Genomic Encyclopedia of Type Strains, Phase III (KMG-III): the genomes of soil and plant-associated and newly described type strains.</title>
        <authorList>
            <person name="Whitman W."/>
        </authorList>
    </citation>
    <scope>NUCLEOTIDE SEQUENCE [LARGE SCALE GENOMIC DNA]</scope>
    <source>
        <strain evidence="2 3">CECT 7938</strain>
    </source>
</reference>
<gene>
    <name evidence="2" type="ORF">DFQ12_2131</name>
</gene>
<keyword evidence="3" id="KW-1185">Reference proteome</keyword>
<keyword evidence="1" id="KW-1133">Transmembrane helix</keyword>
<dbReference type="OrthoDB" id="664873at2"/>
<keyword evidence="1" id="KW-0812">Transmembrane</keyword>
<keyword evidence="1" id="KW-0472">Membrane</keyword>
<accession>A0A420BKL0</accession>
<evidence type="ECO:0000313" key="2">
    <source>
        <dbReference type="EMBL" id="RKE57249.1"/>
    </source>
</evidence>
<comment type="caution">
    <text evidence="2">The sequence shown here is derived from an EMBL/GenBank/DDBJ whole genome shotgun (WGS) entry which is preliminary data.</text>
</comment>
<protein>
    <submittedName>
        <fullName evidence="2">Uncharacterized protein</fullName>
    </submittedName>
</protein>
<evidence type="ECO:0000313" key="3">
    <source>
        <dbReference type="Proteomes" id="UP000286246"/>
    </source>
</evidence>
<feature type="transmembrane region" description="Helical" evidence="1">
    <location>
        <begin position="232"/>
        <end position="254"/>
    </location>
</feature>
<sequence length="265" mass="30883">MGYRSYLYLRKTGRNLYLFEANNSLPFFWIALIDKTILKKYFQDWQKSLADQEAGSQQKFEQFSELNPNSISLSDQALNINSSKSRIFLQKHFPETIPLFDDFITYIKAQFETDDKLEIDITQLSAFYNSLNNFYHIIEKELNAIEEDNPADIKFLVIEDLIGQGTGFAMSENKEFSSFLSYQKELNNRKTAVIVEKQKFNKKSLTIAIILFLLCPVFSIIAYKMYKDEGLTAMIALIGILNLGFYCFSIWSLNKEINNFLEKRT</sequence>